<accession>A0A1Y2EKS4</accession>
<comment type="similarity">
    <text evidence="1 5">Belongs to the peptidase S8 family.</text>
</comment>
<evidence type="ECO:0000256" key="4">
    <source>
        <dbReference type="ARBA" id="ARBA00022825"/>
    </source>
</evidence>
<keyword evidence="2 5" id="KW-0645">Protease</keyword>
<evidence type="ECO:0000259" key="7">
    <source>
        <dbReference type="Pfam" id="PF00082"/>
    </source>
</evidence>
<name>A0A1Y2EKS4_9PEZI</name>
<dbReference type="PROSITE" id="PS51892">
    <property type="entry name" value="SUBTILASE"/>
    <property type="match status" value="1"/>
</dbReference>
<feature type="active site" description="Charge relay system" evidence="5">
    <location>
        <position position="278"/>
    </location>
</feature>
<dbReference type="PANTHER" id="PTHR43806">
    <property type="entry name" value="PEPTIDASE S8"/>
    <property type="match status" value="1"/>
</dbReference>
<dbReference type="InParanoid" id="A0A1Y2EKS4"/>
<dbReference type="AlphaFoldDB" id="A0A1Y2EKS4"/>
<dbReference type="InterPro" id="IPR015500">
    <property type="entry name" value="Peptidase_S8_subtilisin-rel"/>
</dbReference>
<dbReference type="GO" id="GO:0006508">
    <property type="term" value="P:proteolysis"/>
    <property type="evidence" value="ECO:0007669"/>
    <property type="project" value="UniProtKB-KW"/>
</dbReference>
<gene>
    <name evidence="8" type="ORF">BCR38DRAFT_331917</name>
</gene>
<evidence type="ECO:0000256" key="6">
    <source>
        <dbReference type="SAM" id="MobiDB-lite"/>
    </source>
</evidence>
<dbReference type="InterPro" id="IPR036852">
    <property type="entry name" value="Peptidase_S8/S53_dom_sf"/>
</dbReference>
<feature type="compositionally biased region" description="Basic and acidic residues" evidence="6">
    <location>
        <begin position="18"/>
        <end position="36"/>
    </location>
</feature>
<feature type="region of interest" description="Disordered" evidence="6">
    <location>
        <begin position="1"/>
        <end position="36"/>
    </location>
</feature>
<evidence type="ECO:0000256" key="3">
    <source>
        <dbReference type="ARBA" id="ARBA00022801"/>
    </source>
</evidence>
<dbReference type="GO" id="GO:0004252">
    <property type="term" value="F:serine-type endopeptidase activity"/>
    <property type="evidence" value="ECO:0007669"/>
    <property type="project" value="UniProtKB-UniRule"/>
</dbReference>
<dbReference type="SUPFAM" id="SSF52743">
    <property type="entry name" value="Subtilisin-like"/>
    <property type="match status" value="1"/>
</dbReference>
<dbReference type="PANTHER" id="PTHR43806:SF58">
    <property type="entry name" value="ALKALINE PROTEASE 1-RELATED"/>
    <property type="match status" value="1"/>
</dbReference>
<dbReference type="InterPro" id="IPR000209">
    <property type="entry name" value="Peptidase_S8/S53_dom"/>
</dbReference>
<dbReference type="OrthoDB" id="5093543at2759"/>
<dbReference type="Pfam" id="PF00082">
    <property type="entry name" value="Peptidase_S8"/>
    <property type="match status" value="1"/>
</dbReference>
<keyword evidence="3 5" id="KW-0378">Hydrolase</keyword>
<dbReference type="RefSeq" id="XP_040721752.1">
    <property type="nucleotide sequence ID" value="XM_040855101.1"/>
</dbReference>
<keyword evidence="4 5" id="KW-0720">Serine protease</keyword>
<proteinExistence type="inferred from homology"/>
<dbReference type="Gene3D" id="3.40.50.200">
    <property type="entry name" value="Peptidase S8/S53 domain"/>
    <property type="match status" value="1"/>
</dbReference>
<organism evidence="8 9">
    <name type="scientific">Pseudomassariella vexata</name>
    <dbReference type="NCBI Taxonomy" id="1141098"/>
    <lineage>
        <taxon>Eukaryota</taxon>
        <taxon>Fungi</taxon>
        <taxon>Dikarya</taxon>
        <taxon>Ascomycota</taxon>
        <taxon>Pezizomycotina</taxon>
        <taxon>Sordariomycetes</taxon>
        <taxon>Xylariomycetidae</taxon>
        <taxon>Amphisphaeriales</taxon>
        <taxon>Pseudomassariaceae</taxon>
        <taxon>Pseudomassariella</taxon>
    </lineage>
</organism>
<feature type="domain" description="Peptidase S8/S53" evidence="7">
    <location>
        <begin position="272"/>
        <end position="504"/>
    </location>
</feature>
<dbReference type="CDD" id="cd07491">
    <property type="entry name" value="Peptidases_S8_7"/>
    <property type="match status" value="1"/>
</dbReference>
<dbReference type="GeneID" id="63771313"/>
<evidence type="ECO:0000313" key="9">
    <source>
        <dbReference type="Proteomes" id="UP000193689"/>
    </source>
</evidence>
<dbReference type="InterPro" id="IPR050131">
    <property type="entry name" value="Peptidase_S8_subtilisin-like"/>
</dbReference>
<protein>
    <submittedName>
        <fullName evidence="8">Peptidase S8/S53 domain-containing protein</fullName>
    </submittedName>
</protein>
<comment type="caution">
    <text evidence="8">The sequence shown here is derived from an EMBL/GenBank/DDBJ whole genome shotgun (WGS) entry which is preliminary data.</text>
</comment>
<reference evidence="8 9" key="1">
    <citation type="submission" date="2016-07" db="EMBL/GenBank/DDBJ databases">
        <title>Pervasive Adenine N6-methylation of Active Genes in Fungi.</title>
        <authorList>
            <consortium name="DOE Joint Genome Institute"/>
            <person name="Mondo S.J."/>
            <person name="Dannebaum R.O."/>
            <person name="Kuo R.C."/>
            <person name="Labutti K."/>
            <person name="Haridas S."/>
            <person name="Kuo A."/>
            <person name="Salamov A."/>
            <person name="Ahrendt S.R."/>
            <person name="Lipzen A."/>
            <person name="Sullivan W."/>
            <person name="Andreopoulos W.B."/>
            <person name="Clum A."/>
            <person name="Lindquist E."/>
            <person name="Daum C."/>
            <person name="Ramamoorthy G.K."/>
            <person name="Gryganskyi A."/>
            <person name="Culley D."/>
            <person name="Magnuson J.K."/>
            <person name="James T.Y."/>
            <person name="O'Malley M.A."/>
            <person name="Stajich J.E."/>
            <person name="Spatafora J.W."/>
            <person name="Visel A."/>
            <person name="Grigoriev I.V."/>
        </authorList>
    </citation>
    <scope>NUCLEOTIDE SEQUENCE [LARGE SCALE GENOMIC DNA]</scope>
    <source>
        <strain evidence="8 9">CBS 129021</strain>
    </source>
</reference>
<dbReference type="PROSITE" id="PS00136">
    <property type="entry name" value="SUBTILASE_ASP"/>
    <property type="match status" value="1"/>
</dbReference>
<dbReference type="InterPro" id="IPR023827">
    <property type="entry name" value="Peptidase_S8_Asp-AS"/>
</dbReference>
<feature type="compositionally biased region" description="Low complexity" evidence="6">
    <location>
        <begin position="1"/>
        <end position="12"/>
    </location>
</feature>
<evidence type="ECO:0000256" key="1">
    <source>
        <dbReference type="ARBA" id="ARBA00011073"/>
    </source>
</evidence>
<dbReference type="PRINTS" id="PR00723">
    <property type="entry name" value="SUBTILISIN"/>
</dbReference>
<dbReference type="EMBL" id="MCFJ01000001">
    <property type="protein sequence ID" value="ORY72160.1"/>
    <property type="molecule type" value="Genomic_DNA"/>
</dbReference>
<dbReference type="Proteomes" id="UP000193689">
    <property type="component" value="Unassembled WGS sequence"/>
</dbReference>
<evidence type="ECO:0000313" key="8">
    <source>
        <dbReference type="EMBL" id="ORY72160.1"/>
    </source>
</evidence>
<evidence type="ECO:0000256" key="5">
    <source>
        <dbReference type="PROSITE-ProRule" id="PRU01240"/>
    </source>
</evidence>
<feature type="active site" description="Charge relay system" evidence="5">
    <location>
        <position position="319"/>
    </location>
</feature>
<evidence type="ECO:0000256" key="2">
    <source>
        <dbReference type="ARBA" id="ARBA00022670"/>
    </source>
</evidence>
<keyword evidence="9" id="KW-1185">Reference proteome</keyword>
<feature type="active site" description="Charge relay system" evidence="5">
    <location>
        <position position="480"/>
    </location>
</feature>
<sequence length="560" mass="62330">MKDIAARATGPRRSTRSGRREQPRGRAQKERELSPKSVDRKLKTFQDLESWLKIFILRNFSHSEALEMLYGPVAGGQSIGFNLLNANRRLTPGYIQRNYPFLKFENVLQHVALPNLLPVTNNSQQNGDHRARNGPVIKPTHYKEIFGWLRKKGKVDQVLVIIIEDDLVSPHDDETIVETLDTFKVDKWNWRKYDLYSETIFRAALNASTVYLYTSGNNSVLRGWSDESGLRKLRRVKVIYEKQRDNVRAPRGSKRQTWDQHKANSGLTLPRVKIALIDDGVDASHSDLSRIIKEGITYCTSMQNNRYVPSSFYASATGHGTLMAALICDMCPNAELYVAKLNDQNSNNGFSFTAKSAADAVRWAVSKNVDIISMSWTIEDTPKAKDDLASLNKALTDAANRNILMFCAARDEGLENPTNRPFPAASTTNSITIAGAAGPSGAISTWVSFESIHLLFPGLEIRDARQDLMPADMSAVDGSSTATACASGLAGLLLTILAGDGTKSWSEEGRHEKIKKIMASVAGNTKYVQVWDLFDEYTAAREGDNSVFQKLVDGLIYRSK</sequence>